<reference evidence="2" key="1">
    <citation type="submission" date="2018-05" db="EMBL/GenBank/DDBJ databases">
        <authorList>
            <person name="Lanie J.A."/>
            <person name="Ng W.-L."/>
            <person name="Kazmierczak K.M."/>
            <person name="Andrzejewski T.M."/>
            <person name="Davidsen T.M."/>
            <person name="Wayne K.J."/>
            <person name="Tettelin H."/>
            <person name="Glass J.I."/>
            <person name="Rusch D."/>
            <person name="Podicherti R."/>
            <person name="Tsui H.-C.T."/>
            <person name="Winkler M.E."/>
        </authorList>
    </citation>
    <scope>NUCLEOTIDE SEQUENCE</scope>
</reference>
<evidence type="ECO:0000313" key="2">
    <source>
        <dbReference type="EMBL" id="SVC01810.1"/>
    </source>
</evidence>
<accession>A0A382IQ52</accession>
<dbReference type="AlphaFoldDB" id="A0A382IQ52"/>
<sequence>VLGGIFLTAVHVVASSQAGMSEAEYSVFVTLLRVQLLISIPAAGLQAMFARQTAAATSPVEKARLTATLRRVITTIIVLWIASLLVTQLGFPNLYHRLNLTNPVAIPLTLTVGLGFILLSVLRGVLTGRQNFWGLGWTFTVDGVVRFGAVAVAMKLGHQATGG</sequence>
<evidence type="ECO:0008006" key="3">
    <source>
        <dbReference type="Google" id="ProtNLM"/>
    </source>
</evidence>
<evidence type="ECO:0000256" key="1">
    <source>
        <dbReference type="SAM" id="Phobius"/>
    </source>
</evidence>
<protein>
    <recommendedName>
        <fullName evidence="3">Polysaccharide biosynthesis protein C-terminal domain-containing protein</fullName>
    </recommendedName>
</protein>
<feature type="transmembrane region" description="Helical" evidence="1">
    <location>
        <begin position="71"/>
        <end position="91"/>
    </location>
</feature>
<feature type="transmembrane region" description="Helical" evidence="1">
    <location>
        <begin position="25"/>
        <end position="50"/>
    </location>
</feature>
<feature type="non-terminal residue" evidence="2">
    <location>
        <position position="1"/>
    </location>
</feature>
<feature type="transmembrane region" description="Helical" evidence="1">
    <location>
        <begin position="103"/>
        <end position="122"/>
    </location>
</feature>
<proteinExistence type="predicted"/>
<keyword evidence="1" id="KW-1133">Transmembrane helix</keyword>
<dbReference type="EMBL" id="UINC01068869">
    <property type="protein sequence ID" value="SVC01810.1"/>
    <property type="molecule type" value="Genomic_DNA"/>
</dbReference>
<feature type="non-terminal residue" evidence="2">
    <location>
        <position position="163"/>
    </location>
</feature>
<keyword evidence="1" id="KW-0472">Membrane</keyword>
<keyword evidence="1" id="KW-0812">Transmembrane</keyword>
<gene>
    <name evidence="2" type="ORF">METZ01_LOCUS254664</name>
</gene>
<name>A0A382IQ52_9ZZZZ</name>
<organism evidence="2">
    <name type="scientific">marine metagenome</name>
    <dbReference type="NCBI Taxonomy" id="408172"/>
    <lineage>
        <taxon>unclassified sequences</taxon>
        <taxon>metagenomes</taxon>
        <taxon>ecological metagenomes</taxon>
    </lineage>
</organism>